<evidence type="ECO:0000256" key="1">
    <source>
        <dbReference type="SAM" id="SignalP"/>
    </source>
</evidence>
<protein>
    <recommendedName>
        <fullName evidence="4">Chemokine interleukin-8-like domain-containing protein</fullName>
    </recommendedName>
</protein>
<feature type="chain" id="PRO_5024379896" description="Chemokine interleukin-8-like domain-containing protein" evidence="1">
    <location>
        <begin position="35"/>
        <end position="82"/>
    </location>
</feature>
<name>A0A5N3XC67_MUNRE</name>
<dbReference type="Proteomes" id="UP000326062">
    <property type="component" value="Chromosome 12"/>
</dbReference>
<accession>A0A5N3XC67</accession>
<feature type="signal peptide" evidence="1">
    <location>
        <begin position="1"/>
        <end position="34"/>
    </location>
</feature>
<sequence>MPIKLVMPSNHLILFCPLLLLPSIFLSIRPVGTCCMVQGTQRLIKYSRDFLLKLSSVSICRKKPDFLPDHPIILQKPHQSFQ</sequence>
<keyword evidence="3" id="KW-1185">Reference proteome</keyword>
<evidence type="ECO:0008006" key="4">
    <source>
        <dbReference type="Google" id="ProtNLM"/>
    </source>
</evidence>
<dbReference type="AlphaFoldDB" id="A0A5N3XC67"/>
<proteinExistence type="predicted"/>
<gene>
    <name evidence="2" type="ORF">FD755_016615</name>
</gene>
<dbReference type="EMBL" id="VCEB01000012">
    <property type="protein sequence ID" value="KAB0371677.1"/>
    <property type="molecule type" value="Genomic_DNA"/>
</dbReference>
<evidence type="ECO:0000313" key="2">
    <source>
        <dbReference type="EMBL" id="KAB0371677.1"/>
    </source>
</evidence>
<organism evidence="2 3">
    <name type="scientific">Muntiacus reevesi</name>
    <name type="common">Reeves' muntjac</name>
    <name type="synonym">Cervus reevesi</name>
    <dbReference type="NCBI Taxonomy" id="9886"/>
    <lineage>
        <taxon>Eukaryota</taxon>
        <taxon>Metazoa</taxon>
        <taxon>Chordata</taxon>
        <taxon>Craniata</taxon>
        <taxon>Vertebrata</taxon>
        <taxon>Euteleostomi</taxon>
        <taxon>Mammalia</taxon>
        <taxon>Eutheria</taxon>
        <taxon>Laurasiatheria</taxon>
        <taxon>Artiodactyla</taxon>
        <taxon>Ruminantia</taxon>
        <taxon>Pecora</taxon>
        <taxon>Cervidae</taxon>
        <taxon>Muntiacinae</taxon>
        <taxon>Muntiacus</taxon>
    </lineage>
</organism>
<comment type="caution">
    <text evidence="2">The sequence shown here is derived from an EMBL/GenBank/DDBJ whole genome shotgun (WGS) entry which is preliminary data.</text>
</comment>
<keyword evidence="1" id="KW-0732">Signal</keyword>
<reference evidence="2 3" key="1">
    <citation type="submission" date="2019-06" db="EMBL/GenBank/DDBJ databases">
        <title>Discovery of a novel chromosome fission-fusion reversal in muntjac.</title>
        <authorList>
            <person name="Mudd A.B."/>
            <person name="Bredeson J.V."/>
            <person name="Baum R."/>
            <person name="Hockemeyer D."/>
            <person name="Rokhsar D.S."/>
        </authorList>
    </citation>
    <scope>NUCLEOTIDE SEQUENCE [LARGE SCALE GENOMIC DNA]</scope>
    <source>
        <strain evidence="2">UCam_UCB_Mr</strain>
        <tissue evidence="2">Fibroblast cell line</tissue>
    </source>
</reference>
<evidence type="ECO:0000313" key="3">
    <source>
        <dbReference type="Proteomes" id="UP000326062"/>
    </source>
</evidence>